<reference evidence="2 3" key="1">
    <citation type="submission" date="2019-02" db="EMBL/GenBank/DDBJ databases">
        <title>Deep-cultivation of Planctomycetes and their phenomic and genomic characterization uncovers novel biology.</title>
        <authorList>
            <person name="Wiegand S."/>
            <person name="Jogler M."/>
            <person name="Boedeker C."/>
            <person name="Pinto D."/>
            <person name="Vollmers J."/>
            <person name="Rivas-Marin E."/>
            <person name="Kohn T."/>
            <person name="Peeters S.H."/>
            <person name="Heuer A."/>
            <person name="Rast P."/>
            <person name="Oberbeckmann S."/>
            <person name="Bunk B."/>
            <person name="Jeske O."/>
            <person name="Meyerdierks A."/>
            <person name="Storesund J.E."/>
            <person name="Kallscheuer N."/>
            <person name="Luecker S."/>
            <person name="Lage O.M."/>
            <person name="Pohl T."/>
            <person name="Merkel B.J."/>
            <person name="Hornburger P."/>
            <person name="Mueller R.-W."/>
            <person name="Bruemmer F."/>
            <person name="Labrenz M."/>
            <person name="Spormann A.M."/>
            <person name="Op den Camp H."/>
            <person name="Overmann J."/>
            <person name="Amann R."/>
            <person name="Jetten M.S.M."/>
            <person name="Mascher T."/>
            <person name="Medema M.H."/>
            <person name="Devos D.P."/>
            <person name="Kaster A.-K."/>
            <person name="Ovreas L."/>
            <person name="Rohde M."/>
            <person name="Galperin M.Y."/>
            <person name="Jogler C."/>
        </authorList>
    </citation>
    <scope>NUCLEOTIDE SEQUENCE [LARGE SCALE GENOMIC DNA]</scope>
    <source>
        <strain evidence="2 3">V22</strain>
    </source>
</reference>
<dbReference type="AlphaFoldDB" id="A0A517T759"/>
<dbReference type="RefSeq" id="WP_145261186.1">
    <property type="nucleotide sequence ID" value="NZ_CP036316.1"/>
</dbReference>
<evidence type="ECO:0000313" key="2">
    <source>
        <dbReference type="EMBL" id="QDT64213.1"/>
    </source>
</evidence>
<accession>A0A517T759</accession>
<dbReference type="EMBL" id="CP036316">
    <property type="protein sequence ID" value="QDT64213.1"/>
    <property type="molecule type" value="Genomic_DNA"/>
</dbReference>
<keyword evidence="1" id="KW-0732">Signal</keyword>
<name>A0A517T759_9PLAN</name>
<feature type="signal peptide" evidence="1">
    <location>
        <begin position="1"/>
        <end position="25"/>
    </location>
</feature>
<gene>
    <name evidence="2" type="ORF">V22_14440</name>
</gene>
<dbReference type="Proteomes" id="UP000319976">
    <property type="component" value="Chromosome"/>
</dbReference>
<evidence type="ECO:0000313" key="3">
    <source>
        <dbReference type="Proteomes" id="UP000319976"/>
    </source>
</evidence>
<dbReference type="OrthoDB" id="207789at2"/>
<feature type="chain" id="PRO_5022133095" description="DUF3352 domain-containing protein" evidence="1">
    <location>
        <begin position="26"/>
        <end position="575"/>
    </location>
</feature>
<organism evidence="2 3">
    <name type="scientific">Calycomorphotria hydatis</name>
    <dbReference type="NCBI Taxonomy" id="2528027"/>
    <lineage>
        <taxon>Bacteria</taxon>
        <taxon>Pseudomonadati</taxon>
        <taxon>Planctomycetota</taxon>
        <taxon>Planctomycetia</taxon>
        <taxon>Planctomycetales</taxon>
        <taxon>Planctomycetaceae</taxon>
        <taxon>Calycomorphotria</taxon>
    </lineage>
</organism>
<sequence precursor="true">MKRSSQTKIALLALAGAVLLCGWQAVGSAESEATDLDLKDAPEVRVVVADTDRWVDYARHIIGLAPKEQQDQAEVLAGFLDVFLIGVDRNRPALADTFSQVTPMRYLLHVPVPPREFRTFNRDNLQPIGISVDSVIGENGMYRLGARPPAAFTGWMLYEPNKRGNFAFIAEAKEEVPAELGDSTPSAEKLLGEDFDAALELINKTNAVEARSKRFIPDRDQMVADMKPNKGETKTAFALRKLTLMQSWENSMAMYAEAAKIYLGVNLDTLQNIGTADLTMTVLPETQLMKVIKLLGNNSRYASVPTTEDPILSGRIHLPLDERFQKQLLDLSDAVETNSLAIVEDDESRSAAQKKAGSAATKALFGFIKKTVEAGTLDGFIEIETASNGKFVAVGAMHTPYGNEGLAVIQSFKGTKTVTTIDESVETYKDIPIHRVDLNPEGIEDLTEMFGTTDVYIGTASDAIWYAGGQDALAKLKSTIDAAASGNMVTSPETVLRAKGHGLPVTEMFLDRVYPTLDPITRAMLRGGLSSGDDRAEIEFLSTAEGLDGSAKLQSGSLGFIGRYLARFSKENLDE</sequence>
<proteinExistence type="predicted"/>
<keyword evidence="3" id="KW-1185">Reference proteome</keyword>
<protein>
    <recommendedName>
        <fullName evidence="4">DUF3352 domain-containing protein</fullName>
    </recommendedName>
</protein>
<dbReference type="KEGG" id="chya:V22_14440"/>
<evidence type="ECO:0000256" key="1">
    <source>
        <dbReference type="SAM" id="SignalP"/>
    </source>
</evidence>
<evidence type="ECO:0008006" key="4">
    <source>
        <dbReference type="Google" id="ProtNLM"/>
    </source>
</evidence>